<sequence length="111" mass="12474">MIPFKKDVNMISMDFIAHTEIPVEHHERVLAAAPVIAAAPAIQYEVHDHHYHSPSRSLQSCVLLPQRNGSHVRFGHTTPFQSSKTGSCSYAQESSQEEGCSQKKNLHKKRN</sequence>
<evidence type="ECO:0000313" key="2">
    <source>
        <dbReference type="EMBL" id="KAK6728358.1"/>
    </source>
</evidence>
<organism evidence="2 3">
    <name type="scientific">Necator americanus</name>
    <name type="common">Human hookworm</name>
    <dbReference type="NCBI Taxonomy" id="51031"/>
    <lineage>
        <taxon>Eukaryota</taxon>
        <taxon>Metazoa</taxon>
        <taxon>Ecdysozoa</taxon>
        <taxon>Nematoda</taxon>
        <taxon>Chromadorea</taxon>
        <taxon>Rhabditida</taxon>
        <taxon>Rhabditina</taxon>
        <taxon>Rhabditomorpha</taxon>
        <taxon>Strongyloidea</taxon>
        <taxon>Ancylostomatidae</taxon>
        <taxon>Bunostominae</taxon>
        <taxon>Necator</taxon>
    </lineage>
</organism>
<dbReference type="EMBL" id="JAVFWL010000001">
    <property type="protein sequence ID" value="KAK6728358.1"/>
    <property type="molecule type" value="Genomic_DNA"/>
</dbReference>
<name>A0ABR1BTE0_NECAM</name>
<feature type="compositionally biased region" description="Polar residues" evidence="1">
    <location>
        <begin position="78"/>
        <end position="103"/>
    </location>
</feature>
<evidence type="ECO:0000313" key="3">
    <source>
        <dbReference type="Proteomes" id="UP001303046"/>
    </source>
</evidence>
<gene>
    <name evidence="2" type="primary">Necator_chrI.g1915</name>
    <name evidence="2" type="ORF">RB195_005789</name>
</gene>
<proteinExistence type="predicted"/>
<protein>
    <submittedName>
        <fullName evidence="2">Uncharacterized protein</fullName>
    </submittedName>
</protein>
<evidence type="ECO:0000256" key="1">
    <source>
        <dbReference type="SAM" id="MobiDB-lite"/>
    </source>
</evidence>
<feature type="region of interest" description="Disordered" evidence="1">
    <location>
        <begin position="75"/>
        <end position="111"/>
    </location>
</feature>
<accession>A0ABR1BTE0</accession>
<dbReference type="Proteomes" id="UP001303046">
    <property type="component" value="Unassembled WGS sequence"/>
</dbReference>
<keyword evidence="3" id="KW-1185">Reference proteome</keyword>
<comment type="caution">
    <text evidence="2">The sequence shown here is derived from an EMBL/GenBank/DDBJ whole genome shotgun (WGS) entry which is preliminary data.</text>
</comment>
<reference evidence="2 3" key="1">
    <citation type="submission" date="2023-08" db="EMBL/GenBank/DDBJ databases">
        <title>A Necator americanus chromosomal reference genome.</title>
        <authorList>
            <person name="Ilik V."/>
            <person name="Petrzelkova K.J."/>
            <person name="Pardy F."/>
            <person name="Fuh T."/>
            <person name="Niatou-Singa F.S."/>
            <person name="Gouil Q."/>
            <person name="Baker L."/>
            <person name="Ritchie M.E."/>
            <person name="Jex A.R."/>
            <person name="Gazzola D."/>
            <person name="Li H."/>
            <person name="Toshio Fujiwara R."/>
            <person name="Zhan B."/>
            <person name="Aroian R.V."/>
            <person name="Pafco B."/>
            <person name="Schwarz E.M."/>
        </authorList>
    </citation>
    <scope>NUCLEOTIDE SEQUENCE [LARGE SCALE GENOMIC DNA]</scope>
    <source>
        <strain evidence="2 3">Aroian</strain>
        <tissue evidence="2">Whole animal</tissue>
    </source>
</reference>